<evidence type="ECO:0000313" key="2">
    <source>
        <dbReference type="EMBL" id="KAH6820526.1"/>
    </source>
</evidence>
<name>A0AAD4NZB4_PERFH</name>
<keyword evidence="1" id="KW-0732">Signal</keyword>
<organism evidence="2 3">
    <name type="scientific">Perilla frutescens var. hirtella</name>
    <name type="common">Perilla citriodora</name>
    <name type="synonym">Perilla setoyensis</name>
    <dbReference type="NCBI Taxonomy" id="608512"/>
    <lineage>
        <taxon>Eukaryota</taxon>
        <taxon>Viridiplantae</taxon>
        <taxon>Streptophyta</taxon>
        <taxon>Embryophyta</taxon>
        <taxon>Tracheophyta</taxon>
        <taxon>Spermatophyta</taxon>
        <taxon>Magnoliopsida</taxon>
        <taxon>eudicotyledons</taxon>
        <taxon>Gunneridae</taxon>
        <taxon>Pentapetalae</taxon>
        <taxon>asterids</taxon>
        <taxon>lamiids</taxon>
        <taxon>Lamiales</taxon>
        <taxon>Lamiaceae</taxon>
        <taxon>Nepetoideae</taxon>
        <taxon>Elsholtzieae</taxon>
        <taxon>Perilla</taxon>
    </lineage>
</organism>
<proteinExistence type="predicted"/>
<evidence type="ECO:0000313" key="3">
    <source>
        <dbReference type="Proteomes" id="UP001190926"/>
    </source>
</evidence>
<comment type="caution">
    <text evidence="2">The sequence shown here is derived from an EMBL/GenBank/DDBJ whole genome shotgun (WGS) entry which is preliminary data.</text>
</comment>
<protein>
    <submittedName>
        <fullName evidence="2">Uncharacterized protein</fullName>
    </submittedName>
</protein>
<feature type="chain" id="PRO_5042111314" evidence="1">
    <location>
        <begin position="20"/>
        <end position="72"/>
    </location>
</feature>
<feature type="signal peptide" evidence="1">
    <location>
        <begin position="1"/>
        <end position="19"/>
    </location>
</feature>
<dbReference type="AlphaFoldDB" id="A0AAD4NZB4"/>
<reference evidence="2 3" key="1">
    <citation type="journal article" date="2021" name="Nat. Commun.">
        <title>Incipient diploidization of the medicinal plant Perilla within 10,000 years.</title>
        <authorList>
            <person name="Zhang Y."/>
            <person name="Shen Q."/>
            <person name="Leng L."/>
            <person name="Zhang D."/>
            <person name="Chen S."/>
            <person name="Shi Y."/>
            <person name="Ning Z."/>
            <person name="Chen S."/>
        </authorList>
    </citation>
    <scope>NUCLEOTIDE SEQUENCE [LARGE SCALE GENOMIC DNA]</scope>
    <source>
        <strain evidence="3">cv. PC099</strain>
    </source>
</reference>
<gene>
    <name evidence="2" type="ORF">C2S53_008799</name>
</gene>
<dbReference type="Proteomes" id="UP001190926">
    <property type="component" value="Unassembled WGS sequence"/>
</dbReference>
<dbReference type="EMBL" id="SDAM02003674">
    <property type="protein sequence ID" value="KAH6820526.1"/>
    <property type="molecule type" value="Genomic_DNA"/>
</dbReference>
<keyword evidence="3" id="KW-1185">Reference proteome</keyword>
<accession>A0AAD4NZB4</accession>
<evidence type="ECO:0000256" key="1">
    <source>
        <dbReference type="SAM" id="SignalP"/>
    </source>
</evidence>
<sequence>MSLLAILSLIGSLIGELRRFNNPRSHSKSDILFTGMFGSSAFAACFDEREERLKEGFDGWRNRACFNWSSSG</sequence>